<name>A0A137SW16_9BACT</name>
<dbReference type="PATRIC" id="fig|28125.4.peg.1343"/>
<accession>A0A137SW16</accession>
<reference evidence="1 2" key="1">
    <citation type="submission" date="2016-02" db="EMBL/GenBank/DDBJ databases">
        <authorList>
            <person name="Wen L."/>
            <person name="He K."/>
            <person name="Yang H."/>
        </authorList>
    </citation>
    <scope>NUCLEOTIDE SEQUENCE [LARGE SCALE GENOMIC DNA]</scope>
    <source>
        <strain evidence="1 2">GED7880</strain>
    </source>
</reference>
<dbReference type="EMBL" id="LTAG01000069">
    <property type="protein sequence ID" value="KXO16651.1"/>
    <property type="molecule type" value="Genomic_DNA"/>
</dbReference>
<protein>
    <submittedName>
        <fullName evidence="1">Uncharacterized protein</fullName>
    </submittedName>
</protein>
<evidence type="ECO:0000313" key="1">
    <source>
        <dbReference type="EMBL" id="KXO16651.1"/>
    </source>
</evidence>
<comment type="caution">
    <text evidence="1">The sequence shown here is derived from an EMBL/GenBank/DDBJ whole genome shotgun (WGS) entry which is preliminary data.</text>
</comment>
<sequence length="45" mass="5401">MNYIKINKFYNSHKMFINKIIQLTIAISSSKTEFRYSLMPIFPKT</sequence>
<dbReference type="AlphaFoldDB" id="A0A137SW16"/>
<organism evidence="1 2">
    <name type="scientific">Prevotella bivia</name>
    <dbReference type="NCBI Taxonomy" id="28125"/>
    <lineage>
        <taxon>Bacteria</taxon>
        <taxon>Pseudomonadati</taxon>
        <taxon>Bacteroidota</taxon>
        <taxon>Bacteroidia</taxon>
        <taxon>Bacteroidales</taxon>
        <taxon>Prevotellaceae</taxon>
        <taxon>Prevotella</taxon>
    </lineage>
</organism>
<dbReference type="Proteomes" id="UP000070093">
    <property type="component" value="Unassembled WGS sequence"/>
</dbReference>
<evidence type="ECO:0000313" key="2">
    <source>
        <dbReference type="Proteomes" id="UP000070093"/>
    </source>
</evidence>
<gene>
    <name evidence="1" type="ORF">HMPREF3202_01359</name>
</gene>
<proteinExistence type="predicted"/>